<evidence type="ECO:0000313" key="7">
    <source>
        <dbReference type="Proteomes" id="UP001519343"/>
    </source>
</evidence>
<dbReference type="EMBL" id="JAGGKT010000025">
    <property type="protein sequence ID" value="MBP1934677.1"/>
    <property type="molecule type" value="Genomic_DNA"/>
</dbReference>
<accession>A0ABS4GX48</accession>
<evidence type="ECO:0000313" key="6">
    <source>
        <dbReference type="EMBL" id="MBP1934677.1"/>
    </source>
</evidence>
<dbReference type="SUPFAM" id="SSF53335">
    <property type="entry name" value="S-adenosyl-L-methionine-dependent methyltransferases"/>
    <property type="match status" value="1"/>
</dbReference>
<dbReference type="InterPro" id="IPR002941">
    <property type="entry name" value="DNA_methylase_N4/N6"/>
</dbReference>
<comment type="caution">
    <text evidence="6">The sequence shown here is derived from an EMBL/GenBank/DDBJ whole genome shotgun (WGS) entry which is preliminary data.</text>
</comment>
<dbReference type="Gene3D" id="3.40.50.150">
    <property type="entry name" value="Vaccinia Virus protein VP39"/>
    <property type="match status" value="1"/>
</dbReference>
<keyword evidence="3" id="KW-0949">S-adenosyl-L-methionine</keyword>
<keyword evidence="2" id="KW-0808">Transferase</keyword>
<evidence type="ECO:0000256" key="3">
    <source>
        <dbReference type="ARBA" id="ARBA00022691"/>
    </source>
</evidence>
<keyword evidence="1 6" id="KW-0489">Methyltransferase</keyword>
<dbReference type="InterPro" id="IPR002295">
    <property type="entry name" value="N4/N6-MTase_EcoPI_Mod-like"/>
</dbReference>
<evidence type="ECO:0000256" key="2">
    <source>
        <dbReference type="ARBA" id="ARBA00022679"/>
    </source>
</evidence>
<dbReference type="Proteomes" id="UP001519343">
    <property type="component" value="Unassembled WGS sequence"/>
</dbReference>
<name>A0ABS4GX48_9BACL</name>
<dbReference type="Pfam" id="PF01555">
    <property type="entry name" value="N6_N4_Mtase"/>
    <property type="match status" value="1"/>
</dbReference>
<dbReference type="GO" id="GO:0008168">
    <property type="term" value="F:methyltransferase activity"/>
    <property type="evidence" value="ECO:0007669"/>
    <property type="project" value="UniProtKB-KW"/>
</dbReference>
<dbReference type="GO" id="GO:0032259">
    <property type="term" value="P:methylation"/>
    <property type="evidence" value="ECO:0007669"/>
    <property type="project" value="UniProtKB-KW"/>
</dbReference>
<keyword evidence="7" id="KW-1185">Reference proteome</keyword>
<sequence length="435" mass="50820">MLFSPRLKPNQNCLISGHNLLVMQKLLEEGLASEFQLIYFDGPFNSGRIFSAPHPELGVDLVNPCYERETITQFNNPSIYIEEYRKRILAAKELLREEGFIVLQCNAKMGHYLKVLLDEIMGSQNYLAEVIWKVSNERTPHSFHFGYNHEVLLFYSKTEQYLKKNIATLSSLWDDVGFYETLDDENTFYPSQKPEKLMERILELTTMQGDLVGDFYCGSGSFPFTAARMRRKWIACDQNNNAIQITKNRLDKAGYKYQDCILINRFKPEWFDGTTYINKTPIPVSLLELEGLKKSTGISSPITVEAMNFSADCDLANEHGIFHFHLLVPLINSDGIDSKEWTTIPRPVPFQSDGGYRLVVPDPFKWVLYNIVHVQIDEKWREYHFSWSNLKNRVNGLLEKINNRWIEEVFYYKEHVELKDIFGYRYHLKRQKEVG</sequence>
<reference evidence="6 7" key="1">
    <citation type="submission" date="2021-03" db="EMBL/GenBank/DDBJ databases">
        <title>Genomic Encyclopedia of Type Strains, Phase IV (KMG-IV): sequencing the most valuable type-strain genomes for metagenomic binning, comparative biology and taxonomic classification.</title>
        <authorList>
            <person name="Goeker M."/>
        </authorList>
    </citation>
    <scope>NUCLEOTIDE SEQUENCE [LARGE SCALE GENOMIC DNA]</scope>
    <source>
        <strain evidence="6 7">DSM 24738</strain>
    </source>
</reference>
<proteinExistence type="predicted"/>
<dbReference type="PRINTS" id="PR00506">
    <property type="entry name" value="D21N6MTFRASE"/>
</dbReference>
<evidence type="ECO:0000259" key="5">
    <source>
        <dbReference type="Pfam" id="PF01555"/>
    </source>
</evidence>
<dbReference type="InterPro" id="IPR029063">
    <property type="entry name" value="SAM-dependent_MTases_sf"/>
</dbReference>
<evidence type="ECO:0000256" key="4">
    <source>
        <dbReference type="ARBA" id="ARBA00022747"/>
    </source>
</evidence>
<protein>
    <submittedName>
        <fullName evidence="6">DNA modification methylase</fullName>
    </submittedName>
</protein>
<gene>
    <name evidence="6" type="ORF">J2Z37_004697</name>
</gene>
<evidence type="ECO:0000256" key="1">
    <source>
        <dbReference type="ARBA" id="ARBA00022603"/>
    </source>
</evidence>
<feature type="domain" description="DNA methylase N-4/N-6" evidence="5">
    <location>
        <begin position="36"/>
        <end position="247"/>
    </location>
</feature>
<keyword evidence="4" id="KW-0680">Restriction system</keyword>
<organism evidence="6 7">
    <name type="scientific">Ammoniphilus resinae</name>
    <dbReference type="NCBI Taxonomy" id="861532"/>
    <lineage>
        <taxon>Bacteria</taxon>
        <taxon>Bacillati</taxon>
        <taxon>Bacillota</taxon>
        <taxon>Bacilli</taxon>
        <taxon>Bacillales</taxon>
        <taxon>Paenibacillaceae</taxon>
        <taxon>Aneurinibacillus group</taxon>
        <taxon>Ammoniphilus</taxon>
    </lineage>
</organism>